<dbReference type="EMBL" id="RCHU02000004">
    <property type="protein sequence ID" value="KAL3596922.1"/>
    <property type="molecule type" value="Genomic_DNA"/>
</dbReference>
<evidence type="ECO:0000313" key="2">
    <source>
        <dbReference type="Proteomes" id="UP000309997"/>
    </source>
</evidence>
<organism evidence="1 2">
    <name type="scientific">Populus alba</name>
    <name type="common">White poplar</name>
    <dbReference type="NCBI Taxonomy" id="43335"/>
    <lineage>
        <taxon>Eukaryota</taxon>
        <taxon>Viridiplantae</taxon>
        <taxon>Streptophyta</taxon>
        <taxon>Embryophyta</taxon>
        <taxon>Tracheophyta</taxon>
        <taxon>Spermatophyta</taxon>
        <taxon>Magnoliopsida</taxon>
        <taxon>eudicotyledons</taxon>
        <taxon>Gunneridae</taxon>
        <taxon>Pentapetalae</taxon>
        <taxon>rosids</taxon>
        <taxon>fabids</taxon>
        <taxon>Malpighiales</taxon>
        <taxon>Salicaceae</taxon>
        <taxon>Saliceae</taxon>
        <taxon>Populus</taxon>
    </lineage>
</organism>
<protein>
    <submittedName>
        <fullName evidence="1">Uncharacterized protein</fullName>
    </submittedName>
</protein>
<accession>A0ACC4CHH9</accession>
<comment type="caution">
    <text evidence="1">The sequence shown here is derived from an EMBL/GenBank/DDBJ whole genome shotgun (WGS) entry which is preliminary data.</text>
</comment>
<gene>
    <name evidence="1" type="ORF">D5086_008559</name>
</gene>
<proteinExistence type="predicted"/>
<keyword evidence="2" id="KW-1185">Reference proteome</keyword>
<reference evidence="1 2" key="1">
    <citation type="journal article" date="2024" name="Plant Biotechnol. J.">
        <title>Genome and CRISPR/Cas9 system of a widespread forest tree (Populus alba) in the world.</title>
        <authorList>
            <person name="Liu Y.J."/>
            <person name="Jiang P.F."/>
            <person name="Han X.M."/>
            <person name="Li X.Y."/>
            <person name="Wang H.M."/>
            <person name="Wang Y.J."/>
            <person name="Wang X.X."/>
            <person name="Zeng Q.Y."/>
        </authorList>
    </citation>
    <scope>NUCLEOTIDE SEQUENCE [LARGE SCALE GENOMIC DNA]</scope>
    <source>
        <strain evidence="2">cv. PAL-ZL1</strain>
    </source>
</reference>
<sequence>MASTIKAYGVPLFLFSLPVFYQLVFLPRSFPPSYYDVLETKRYSSVEEVKEAYGKLSSKRAGQLGKVIVIRVLGSNSAYIHKELFVNIQYAYELMTNPLWKRDYDIFGIDEQSHIIDKINLQYTGESLSGIDLPLLDATTFGLKCLQDFLHLLLFHRGVKRQIVLLVEGDLSIDAVTNWFATTVLSLPCFLYYSRESLGKRVSLLVLDLPQMIFVLVFSLPLALSSLVLAKASIIQSLNHHKHVFSLSCSSPVSLCYKPLVLTCICNIILTVTITTTTLSFLFEASSFFKSLLILSSIRPFFDLAAGIVFYMVLTNTMVTCNLALVVAGIDNCTIYKSLRKACLLRKGTDSMALLLALPINLGLVATEALFRYRIVRAYDPVFGRFSMPLILEGLLIAYLFSLLVVLDTISSYLFIRNCDPKIGREGAEICVQIEPVKDGSGISDGSQGLEMVFVD</sequence>
<name>A0ACC4CHH9_POPAL</name>
<evidence type="ECO:0000313" key="1">
    <source>
        <dbReference type="EMBL" id="KAL3596922.1"/>
    </source>
</evidence>
<dbReference type="Proteomes" id="UP000309997">
    <property type="component" value="Unassembled WGS sequence"/>
</dbReference>